<feature type="compositionally biased region" description="Polar residues" evidence="1">
    <location>
        <begin position="83"/>
        <end position="93"/>
    </location>
</feature>
<feature type="compositionally biased region" description="Basic and acidic residues" evidence="1">
    <location>
        <begin position="18"/>
        <end position="69"/>
    </location>
</feature>
<dbReference type="AlphaFoldDB" id="F5ZB51"/>
<proteinExistence type="predicted"/>
<dbReference type="HOGENOM" id="CLU_2056417_0_0_6"/>
<dbReference type="RefSeq" id="WP_013783427.1">
    <property type="nucleotide sequence ID" value="NC_015554.1"/>
</dbReference>
<evidence type="ECO:0000313" key="3">
    <source>
        <dbReference type="Proteomes" id="UP000000683"/>
    </source>
</evidence>
<dbReference type="OrthoDB" id="6388981at2"/>
<protein>
    <submittedName>
        <fullName evidence="2">Uncharacterized protein</fullName>
    </submittedName>
</protein>
<dbReference type="Proteomes" id="UP000000683">
    <property type="component" value="Chromosome"/>
</dbReference>
<reference evidence="2 3" key="1">
    <citation type="journal article" date="2011" name="J. Bacteriol.">
        <title>Complete genome sequence of the polycyclic aromatic hydrocarbon-degrading bacterium Alteromonas sp. strain SN2.</title>
        <authorList>
            <person name="Jin H.M."/>
            <person name="Jeong H."/>
            <person name="Moon E.J."/>
            <person name="Math R.K."/>
            <person name="Lee K."/>
            <person name="Kim H.J."/>
            <person name="Jeon C.O."/>
            <person name="Oh T.K."/>
            <person name="Kim J.F."/>
        </authorList>
    </citation>
    <scope>NUCLEOTIDE SEQUENCE [LARGE SCALE GENOMIC DNA]</scope>
    <source>
        <strain evidence="3">JCM 17741 / KACC 18427 / KCTC 11700BP / SN2</strain>
    </source>
</reference>
<gene>
    <name evidence="2" type="ordered locus">ambt_04680</name>
</gene>
<evidence type="ECO:0000256" key="1">
    <source>
        <dbReference type="SAM" id="MobiDB-lite"/>
    </source>
</evidence>
<evidence type="ECO:0000313" key="2">
    <source>
        <dbReference type="EMBL" id="AEF02486.1"/>
    </source>
</evidence>
<dbReference type="KEGG" id="alt:ambt_04680"/>
<feature type="region of interest" description="Disordered" evidence="1">
    <location>
        <begin position="12"/>
        <end position="119"/>
    </location>
</feature>
<name>F5ZB51_ALTNA</name>
<sequence length="119" mass="13658">MSNDLIFSILPRNTKVPIESDNRVKKVVRSEKSEALNQDEKEQHDEVHIVDEMAQRERHEENNEKKEHPSNQVNRQQEDSQDDNSIGQQLSETESSELDTADATGTKIPRGIKHVDITI</sequence>
<dbReference type="EMBL" id="CP002339">
    <property type="protein sequence ID" value="AEF02486.1"/>
    <property type="molecule type" value="Genomic_DNA"/>
</dbReference>
<organism evidence="2 3">
    <name type="scientific">Alteromonas naphthalenivorans</name>
    <dbReference type="NCBI Taxonomy" id="715451"/>
    <lineage>
        <taxon>Bacteria</taxon>
        <taxon>Pseudomonadati</taxon>
        <taxon>Pseudomonadota</taxon>
        <taxon>Gammaproteobacteria</taxon>
        <taxon>Alteromonadales</taxon>
        <taxon>Alteromonadaceae</taxon>
        <taxon>Alteromonas/Salinimonas group</taxon>
        <taxon>Alteromonas</taxon>
    </lineage>
</organism>
<accession>F5ZB51</accession>
<keyword evidence="3" id="KW-1185">Reference proteome</keyword>